<dbReference type="EMBL" id="CP090978">
    <property type="protein sequence ID" value="UJF33011.1"/>
    <property type="molecule type" value="Genomic_DNA"/>
</dbReference>
<dbReference type="InterPro" id="IPR011583">
    <property type="entry name" value="Chitinase_II/V-like_cat"/>
</dbReference>
<keyword evidence="5" id="KW-0146">Chitin degradation</keyword>
<dbReference type="Proteomes" id="UP001649230">
    <property type="component" value="Chromosome"/>
</dbReference>
<evidence type="ECO:0000313" key="13">
    <source>
        <dbReference type="Proteomes" id="UP001649230"/>
    </source>
</evidence>
<feature type="region of interest" description="Disordered" evidence="8">
    <location>
        <begin position="121"/>
        <end position="197"/>
    </location>
</feature>
<feature type="chain" id="PRO_5047272174" description="chitinase" evidence="9">
    <location>
        <begin position="31"/>
        <end position="565"/>
    </location>
</feature>
<feature type="domain" description="GH18" evidence="11">
    <location>
        <begin position="203"/>
        <end position="565"/>
    </location>
</feature>
<evidence type="ECO:0000256" key="8">
    <source>
        <dbReference type="SAM" id="MobiDB-lite"/>
    </source>
</evidence>
<dbReference type="Pfam" id="PF00704">
    <property type="entry name" value="Glyco_hydro_18"/>
    <property type="match status" value="1"/>
</dbReference>
<dbReference type="SUPFAM" id="SSF49265">
    <property type="entry name" value="Fibronectin type III"/>
    <property type="match status" value="1"/>
</dbReference>
<evidence type="ECO:0000256" key="2">
    <source>
        <dbReference type="ARBA" id="ARBA00009121"/>
    </source>
</evidence>
<protein>
    <recommendedName>
        <fullName evidence="3">chitinase</fullName>
        <ecNumber evidence="3">3.2.1.14</ecNumber>
    </recommendedName>
</protein>
<dbReference type="InterPro" id="IPR001223">
    <property type="entry name" value="Glyco_hydro18_cat"/>
</dbReference>
<dbReference type="SUPFAM" id="SSF54556">
    <property type="entry name" value="Chitinase insertion domain"/>
    <property type="match status" value="1"/>
</dbReference>
<feature type="compositionally biased region" description="Pro residues" evidence="8">
    <location>
        <begin position="130"/>
        <end position="196"/>
    </location>
</feature>
<dbReference type="InterPro" id="IPR003961">
    <property type="entry name" value="FN3_dom"/>
</dbReference>
<dbReference type="InterPro" id="IPR050314">
    <property type="entry name" value="Glycosyl_Hydrlase_18"/>
</dbReference>
<organism evidence="12 13">
    <name type="scientific">Paenibacillus hexagrammi</name>
    <dbReference type="NCBI Taxonomy" id="2908839"/>
    <lineage>
        <taxon>Bacteria</taxon>
        <taxon>Bacillati</taxon>
        <taxon>Bacillota</taxon>
        <taxon>Bacilli</taxon>
        <taxon>Bacillales</taxon>
        <taxon>Paenibacillaceae</taxon>
        <taxon>Paenibacillus</taxon>
    </lineage>
</organism>
<name>A0ABY3SGF7_9BACL</name>
<dbReference type="InterPro" id="IPR036116">
    <property type="entry name" value="FN3_sf"/>
</dbReference>
<dbReference type="SMART" id="SM00636">
    <property type="entry name" value="Glyco_18"/>
    <property type="match status" value="1"/>
</dbReference>
<sequence>MRLQSLFRRFFSIAAIIVLIGTLFTPAAYAAKDKKAPTAPTGLKVTRVTDSSVTLAWNASTDNVKVASYRVYQGTSLKATTASLTYGVTGLSSGSTYTFYVKAVDSAGNISASSNQVTATTLKAASTSPSPTPSPTASPAPSTSPSPTPSPTASPAPSTSPSPTPSPTASPAPSTSPSPTPSPTASPAPSPSPSPTPAISTAKALIGYYSSWSTYSGKQIADLDGSKLTHINYAFANIGSDLRIALGDPYADVEQRFPDDTGTEPFFGNFNQLLKLKQKYPGLKTLISVGGWSWSSKFSDVALTDASRTVFADSVVTFITKYGFDGVDIDWEYPVEGGEEGNVHRAEDKTNFTLLMQKLREKLDAQKLVTGKTYLLTFAGAADAGYVNHIELGKLQLSTDYINLMSYDFHGTWDAKTGLNAPLYKDPASGSSYETSVKDAVQLYLNAGVPAGKLVMGVPFYGYKYDNVTNASNGLYQSFSGGASVTYAEIVSKYLNQGYTRYFNSASQVPYLFNGTSFISYDDPQSIGLKAGYVKSSGLGGAMIWTVSQDTLNRDLLDALYQGMR</sequence>
<keyword evidence="13" id="KW-1185">Reference proteome</keyword>
<dbReference type="SUPFAM" id="SSF51445">
    <property type="entry name" value="(Trans)glycosidases"/>
    <property type="match status" value="1"/>
</dbReference>
<dbReference type="CDD" id="cd00063">
    <property type="entry name" value="FN3"/>
    <property type="match status" value="1"/>
</dbReference>
<keyword evidence="4 7" id="KW-0378">Hydrolase</keyword>
<evidence type="ECO:0000256" key="5">
    <source>
        <dbReference type="ARBA" id="ARBA00023024"/>
    </source>
</evidence>
<comment type="catalytic activity">
    <reaction evidence="1">
        <text>Random endo-hydrolysis of N-acetyl-beta-D-glucosaminide (1-&gt;4)-beta-linkages in chitin and chitodextrins.</text>
        <dbReference type="EC" id="3.2.1.14"/>
    </reaction>
</comment>
<dbReference type="InterPro" id="IPR029070">
    <property type="entry name" value="Chitinase_insertion_sf"/>
</dbReference>
<dbReference type="InterPro" id="IPR001579">
    <property type="entry name" value="Glyco_hydro_18_chit_AS"/>
</dbReference>
<keyword evidence="5" id="KW-0119">Carbohydrate metabolism</keyword>
<keyword evidence="5" id="KW-0624">Polysaccharide degradation</keyword>
<dbReference type="EC" id="3.2.1.14" evidence="3"/>
<dbReference type="PANTHER" id="PTHR11177:SF317">
    <property type="entry name" value="CHITINASE 12-RELATED"/>
    <property type="match status" value="1"/>
</dbReference>
<dbReference type="RefSeq" id="WP_235119353.1">
    <property type="nucleotide sequence ID" value="NZ_CP090978.1"/>
</dbReference>
<dbReference type="PROSITE" id="PS50853">
    <property type="entry name" value="FN3"/>
    <property type="match status" value="1"/>
</dbReference>
<dbReference type="PROSITE" id="PS01095">
    <property type="entry name" value="GH18_1"/>
    <property type="match status" value="1"/>
</dbReference>
<dbReference type="Gene3D" id="2.60.40.10">
    <property type="entry name" value="Immunoglobulins"/>
    <property type="match status" value="1"/>
</dbReference>
<evidence type="ECO:0000256" key="9">
    <source>
        <dbReference type="SAM" id="SignalP"/>
    </source>
</evidence>
<dbReference type="PROSITE" id="PS51910">
    <property type="entry name" value="GH18_2"/>
    <property type="match status" value="1"/>
</dbReference>
<gene>
    <name evidence="12" type="ORF">L0M14_26110</name>
</gene>
<accession>A0ABY3SGF7</accession>
<dbReference type="InterPro" id="IPR017853">
    <property type="entry name" value="GH"/>
</dbReference>
<evidence type="ECO:0000256" key="6">
    <source>
        <dbReference type="ARBA" id="ARBA00023295"/>
    </source>
</evidence>
<dbReference type="Pfam" id="PF00041">
    <property type="entry name" value="fn3"/>
    <property type="match status" value="1"/>
</dbReference>
<proteinExistence type="inferred from homology"/>
<evidence type="ECO:0000256" key="1">
    <source>
        <dbReference type="ARBA" id="ARBA00000822"/>
    </source>
</evidence>
<evidence type="ECO:0000259" key="11">
    <source>
        <dbReference type="PROSITE" id="PS51910"/>
    </source>
</evidence>
<feature type="domain" description="Fibronectin type-III" evidence="10">
    <location>
        <begin position="39"/>
        <end position="124"/>
    </location>
</feature>
<evidence type="ECO:0000256" key="3">
    <source>
        <dbReference type="ARBA" id="ARBA00012729"/>
    </source>
</evidence>
<feature type="signal peptide" evidence="9">
    <location>
        <begin position="1"/>
        <end position="30"/>
    </location>
</feature>
<dbReference type="GO" id="GO:0016787">
    <property type="term" value="F:hydrolase activity"/>
    <property type="evidence" value="ECO:0007669"/>
    <property type="project" value="UniProtKB-KW"/>
</dbReference>
<dbReference type="InterPro" id="IPR013783">
    <property type="entry name" value="Ig-like_fold"/>
</dbReference>
<keyword evidence="9" id="KW-0732">Signal</keyword>
<keyword evidence="6 7" id="KW-0326">Glycosidase</keyword>
<dbReference type="CDD" id="cd06548">
    <property type="entry name" value="GH18_chitinase"/>
    <property type="match status" value="1"/>
</dbReference>
<dbReference type="SMART" id="SM00060">
    <property type="entry name" value="FN3"/>
    <property type="match status" value="1"/>
</dbReference>
<dbReference type="PANTHER" id="PTHR11177">
    <property type="entry name" value="CHITINASE"/>
    <property type="match status" value="1"/>
</dbReference>
<dbReference type="Gene3D" id="3.10.50.10">
    <property type="match status" value="1"/>
</dbReference>
<evidence type="ECO:0000313" key="12">
    <source>
        <dbReference type="EMBL" id="UJF33011.1"/>
    </source>
</evidence>
<evidence type="ECO:0000259" key="10">
    <source>
        <dbReference type="PROSITE" id="PS50853"/>
    </source>
</evidence>
<evidence type="ECO:0000256" key="4">
    <source>
        <dbReference type="ARBA" id="ARBA00022801"/>
    </source>
</evidence>
<reference evidence="12 13" key="1">
    <citation type="journal article" date="2024" name="Int. J. Syst. Evol. Microbiol.">
        <title>Paenibacillus hexagrammi sp. nov., a novel bacterium isolated from the gut content of Hexagrammos agrammus.</title>
        <authorList>
            <person name="Jung H.K."/>
            <person name="Kim D.G."/>
            <person name="Zin H."/>
            <person name="Park J."/>
            <person name="Jung H."/>
            <person name="Kim Y.O."/>
            <person name="Kong H.J."/>
            <person name="Kim J.W."/>
            <person name="Kim Y.S."/>
        </authorList>
    </citation>
    <scope>NUCLEOTIDE SEQUENCE [LARGE SCALE GENOMIC DNA]</scope>
    <source>
        <strain evidence="12 13">YPD9-1</strain>
    </source>
</reference>
<comment type="similarity">
    <text evidence="2">Belongs to the glycosyl hydrolase 18 family. Chitinase class II subfamily.</text>
</comment>
<dbReference type="Gene3D" id="3.20.20.80">
    <property type="entry name" value="Glycosidases"/>
    <property type="match status" value="1"/>
</dbReference>
<evidence type="ECO:0000256" key="7">
    <source>
        <dbReference type="RuleBase" id="RU000489"/>
    </source>
</evidence>